<dbReference type="AlphaFoldDB" id="A0AB73TKC8"/>
<gene>
    <name evidence="4" type="ORF">DKP91_18005</name>
</gene>
<feature type="non-terminal residue" evidence="4">
    <location>
        <position position="272"/>
    </location>
</feature>
<keyword evidence="2" id="KW-0804">Transcription</keyword>
<dbReference type="RefSeq" id="WP_146238762.1">
    <property type="nucleotide sequence ID" value="NZ_JBLNMA010000304.1"/>
</dbReference>
<dbReference type="InterPro" id="IPR036388">
    <property type="entry name" value="WH-like_DNA-bd_sf"/>
</dbReference>
<name>A0AB73TKC8_ENTFC</name>
<dbReference type="Pfam" id="PF05043">
    <property type="entry name" value="Mga"/>
    <property type="match status" value="1"/>
</dbReference>
<organism evidence="4 5">
    <name type="scientific">Enterococcus faecium</name>
    <name type="common">Streptococcus faecium</name>
    <dbReference type="NCBI Taxonomy" id="1352"/>
    <lineage>
        <taxon>Bacteria</taxon>
        <taxon>Bacillati</taxon>
        <taxon>Bacillota</taxon>
        <taxon>Bacilli</taxon>
        <taxon>Lactobacillales</taxon>
        <taxon>Enterococcaceae</taxon>
        <taxon>Enterococcus</taxon>
    </lineage>
</organism>
<dbReference type="InterPro" id="IPR007737">
    <property type="entry name" value="Mga_HTH"/>
</dbReference>
<comment type="caution">
    <text evidence="4">The sequence shown here is derived from an EMBL/GenBank/DDBJ whole genome shotgun (WGS) entry which is preliminary data.</text>
</comment>
<evidence type="ECO:0000256" key="1">
    <source>
        <dbReference type="ARBA" id="ARBA00023015"/>
    </source>
</evidence>
<protein>
    <submittedName>
        <fullName evidence="4">Transcriptional regulator</fullName>
    </submittedName>
</protein>
<evidence type="ECO:0000313" key="4">
    <source>
        <dbReference type="EMBL" id="PZM50778.1"/>
    </source>
</evidence>
<evidence type="ECO:0000259" key="3">
    <source>
        <dbReference type="Pfam" id="PF05043"/>
    </source>
</evidence>
<dbReference type="InterPro" id="IPR050661">
    <property type="entry name" value="BglG_antiterminators"/>
</dbReference>
<evidence type="ECO:0000313" key="5">
    <source>
        <dbReference type="Proteomes" id="UP000249070"/>
    </source>
</evidence>
<dbReference type="PANTHER" id="PTHR30185:SF18">
    <property type="entry name" value="TRANSCRIPTIONAL REGULATOR MTLR"/>
    <property type="match status" value="1"/>
</dbReference>
<dbReference type="Gene3D" id="1.10.10.10">
    <property type="entry name" value="Winged helix-like DNA-binding domain superfamily/Winged helix DNA-binding domain"/>
    <property type="match status" value="1"/>
</dbReference>
<feature type="domain" description="Mga helix-turn-helix" evidence="3">
    <location>
        <begin position="78"/>
        <end position="161"/>
    </location>
</feature>
<keyword evidence="1" id="KW-0805">Transcription regulation</keyword>
<proteinExistence type="predicted"/>
<reference evidence="4 5" key="1">
    <citation type="submission" date="2018-05" db="EMBL/GenBank/DDBJ databases">
        <title>Vancomycin-resistant Enterococcus faecium strain from Chelyabinsk, Russia.</title>
        <authorList>
            <person name="Gostev V."/>
            <person name="Goncharov A."/>
            <person name="Kolodzhieva V."/>
            <person name="Suvorov A."/>
            <person name="Sidorenko S."/>
            <person name="Zueva L."/>
        </authorList>
    </citation>
    <scope>NUCLEOTIDE SEQUENCE [LARGE SCALE GENOMIC DNA]</scope>
    <source>
        <strain evidence="4 5">20</strain>
    </source>
</reference>
<sequence>MKIEALLERKEQLQILILRNLVLQGGTASINGLREHVQLSKASFDQYLEDIELIGRMMEKKVEVQRNEYQALLVLDEDVSLEKILLFLLQESLKFKMLVYLLEHQQVSIVRLATAFNISESSVFRKIKELNQLLEEFGLQIKNGQLYGEELQIRYFYYELFQYIPEDQRPLFLQNTPEKRPFILGLDRVLETTFTASAEAQIACWLGITKKRLLNEKSTYATLKEKKLLYQSDRLYQAIDPIIVMHLSRTAAELNVYETMMFYSFFVSFSIV</sequence>
<accession>A0AB73TKC8</accession>
<dbReference type="PANTHER" id="PTHR30185">
    <property type="entry name" value="CRYPTIC BETA-GLUCOSIDE BGL OPERON ANTITERMINATOR"/>
    <property type="match status" value="1"/>
</dbReference>
<evidence type="ECO:0000256" key="2">
    <source>
        <dbReference type="ARBA" id="ARBA00023163"/>
    </source>
</evidence>
<dbReference type="Proteomes" id="UP000249070">
    <property type="component" value="Unassembled WGS sequence"/>
</dbReference>
<dbReference type="EMBL" id="QHGU01000398">
    <property type="protein sequence ID" value="PZM50778.1"/>
    <property type="molecule type" value="Genomic_DNA"/>
</dbReference>